<evidence type="ECO:0000259" key="13">
    <source>
        <dbReference type="PROSITE" id="PS50003"/>
    </source>
</evidence>
<keyword evidence="8" id="KW-0446">Lipid-binding</keyword>
<sequence>MLDPSSSEEESDGIVEEESREVMAPQSGSSRISPSRTSESSDRLQPASRGSSARPSSPSPSAASEHEKEDVEKLQREEEERKKKLQLYVFVMRCIAYPFNAKQPTDMARRQLKITKQQLQTTKDRFESFLKGDTQIVADEAFINAVQSYFEVFLKSDRVAKMVQTGGLSALDCREVFKRHIEKRVRSLPEIDGLSKETVLSSWMAKFDTIYRGDEDPRKAQQRMTASAASELILSKDQLYEMFQMILGIKKFEHQLLYQACQLDNLDEQAAQIRRELDGRLQMADQIARAGKFPKFVSKEMEAMYIEELKSSVNQLMANLESMPVSKGGEFKLQKLKRGHNTSIIDMGQEDENQLSKSDVVLSFTLEVVIMEVQGLKSLAPNRIVYCTMEVEGGEKLQTDQAEASKPTWGTQGDFTTTHPLPAVKVKLFTESTGVLALEDKELGRVVLRPTPNSPKQAELHKMTVTKACPDQDLKIKLAVRMDKPQNMKACGYLWAVGKNVWKRWKKRFFVLVQVSQYTFAVCSYREKKSEPQELLQLDGYTVDYTDPQPGLDGGRAFFNAVKEGDTVIFASDDEQDRILWVQAMYRATGQSHKPVPPTQVQKLNSKGGAAAQMDAPISQFYADRAQKHGMDEFISANPCSFDHASLFEMVQRLTLDHRLNDNFACLGWFSPGQVFVLDEYCARNGVRGCHRHLCYLGDLLERADAGHMIDPTLLHYSFAFCASHVHGNRPDGLGTVTVEEKERFEEIKERLRVLLENQITNFRYCFPFGRPEGALKATLSLLERVLMKDIVTPVPQEDVKAVIRKCLEQAAQINYQRITDYARVEENVANLATPAKKLEHVIRLAELVIEVLHQNQDHHAEAFAWWSDLMVEHAENFLSLYGVDMDAALEIQSPESWDSFPLFQLLNDFLRTDYHLCNGKFHKHLQDLYAPLVVRYVDLMESSIAQSIHRGFERESWEPVKSLTSNLPNVNLPNVNLQIPKVPNLPVPVAGLSVNLPQMPSFSTPSWMAAIYDSDNGSGTSEDLFWKLDALQTFIRDLHWPEEEFAKHLDNRMKLMSSDMIETSVKRTRAAFESKLAKSSRSTDFRIPLSLCTMFNVMVDAKDQSAKLCAMEMGQEKQYHSQIDDLIEESVKDMISLLVAKFVVILESVLAKISRYDEGTLFSSFLSFTKPGMDVADGYVTFVRHSQDILRDKVNEEVYIERLFDQWYTATMNLLATWLTERMDQQLHVYQLKILIRIVKKKYRDFRLQGVLDSTLNSKAYDTVRNRLTLEEATASVREGGMQGISMKDSDEEDEEDD</sequence>
<evidence type="ECO:0000256" key="9">
    <source>
        <dbReference type="ARBA" id="ARBA00023136"/>
    </source>
</evidence>
<feature type="region of interest" description="Disordered" evidence="12">
    <location>
        <begin position="1"/>
        <end position="77"/>
    </location>
</feature>
<keyword evidence="10" id="KW-0968">Cytoplasmic vesicle</keyword>
<evidence type="ECO:0000256" key="12">
    <source>
        <dbReference type="SAM" id="MobiDB-lite"/>
    </source>
</evidence>
<feature type="compositionally biased region" description="Low complexity" evidence="12">
    <location>
        <begin position="46"/>
        <end position="63"/>
    </location>
</feature>
<feature type="domain" description="PH" evidence="13">
    <location>
        <begin position="487"/>
        <end position="590"/>
    </location>
</feature>
<dbReference type="GO" id="GO:0046872">
    <property type="term" value="F:metal ion binding"/>
    <property type="evidence" value="ECO:0007669"/>
    <property type="project" value="UniProtKB-KW"/>
</dbReference>
<dbReference type="Pfam" id="PF06292">
    <property type="entry name" value="MUN"/>
    <property type="match status" value="1"/>
</dbReference>
<evidence type="ECO:0000313" key="17">
    <source>
        <dbReference type="Proteomes" id="UP000694427"/>
    </source>
</evidence>
<name>A0A8C1JD27_CYPCA</name>
<proteinExistence type="predicted"/>
<feature type="compositionally biased region" description="Basic and acidic residues" evidence="12">
    <location>
        <begin position="64"/>
        <end position="77"/>
    </location>
</feature>
<evidence type="ECO:0000256" key="5">
    <source>
        <dbReference type="ARBA" id="ARBA00022837"/>
    </source>
</evidence>
<dbReference type="InterPro" id="IPR033227">
    <property type="entry name" value="CAPS"/>
</dbReference>
<feature type="compositionally biased region" description="Acidic residues" evidence="12">
    <location>
        <begin position="1"/>
        <end position="19"/>
    </location>
</feature>
<dbReference type="InterPro" id="IPR011993">
    <property type="entry name" value="PH-like_dom_sf"/>
</dbReference>
<evidence type="ECO:0000256" key="2">
    <source>
        <dbReference type="ARBA" id="ARBA00022448"/>
    </source>
</evidence>
<dbReference type="FunFam" id="2.30.29.30:FF:000007">
    <property type="entry name" value="Calcium-dependent secretion activator 2 isoform B"/>
    <property type="match status" value="1"/>
</dbReference>
<dbReference type="PROSITE" id="PS51258">
    <property type="entry name" value="MHD1"/>
    <property type="match status" value="1"/>
</dbReference>
<accession>A0A8C1JD27</accession>
<evidence type="ECO:0000256" key="10">
    <source>
        <dbReference type="ARBA" id="ARBA00023329"/>
    </source>
</evidence>
<evidence type="ECO:0000256" key="7">
    <source>
        <dbReference type="ARBA" id="ARBA00023018"/>
    </source>
</evidence>
<keyword evidence="2" id="KW-0813">Transport</keyword>
<dbReference type="GO" id="GO:1990504">
    <property type="term" value="P:dense core granule exocytosis"/>
    <property type="evidence" value="ECO:0007669"/>
    <property type="project" value="InterPro"/>
</dbReference>
<keyword evidence="7" id="KW-0770">Synapse</keyword>
<dbReference type="SMART" id="SM00233">
    <property type="entry name" value="PH"/>
    <property type="match status" value="1"/>
</dbReference>
<evidence type="ECO:0000256" key="4">
    <source>
        <dbReference type="ARBA" id="ARBA00022723"/>
    </source>
</evidence>
<organism evidence="16 17">
    <name type="scientific">Cyprinus carpio</name>
    <name type="common">Common carp</name>
    <dbReference type="NCBI Taxonomy" id="7962"/>
    <lineage>
        <taxon>Eukaryota</taxon>
        <taxon>Metazoa</taxon>
        <taxon>Chordata</taxon>
        <taxon>Craniata</taxon>
        <taxon>Vertebrata</taxon>
        <taxon>Euteleostomi</taxon>
        <taxon>Actinopterygii</taxon>
        <taxon>Neopterygii</taxon>
        <taxon>Teleostei</taxon>
        <taxon>Ostariophysi</taxon>
        <taxon>Cypriniformes</taxon>
        <taxon>Cyprinidae</taxon>
        <taxon>Cyprininae</taxon>
        <taxon>Cyprinus</taxon>
    </lineage>
</organism>
<dbReference type="Gene3D" id="2.30.29.30">
    <property type="entry name" value="Pleckstrin-homology domain (PH domain)/Phosphotyrosine-binding domain (PTB)"/>
    <property type="match status" value="1"/>
</dbReference>
<feature type="domain" description="MHD1" evidence="15">
    <location>
        <begin position="884"/>
        <end position="1069"/>
    </location>
</feature>
<dbReference type="Ensembl" id="ENSCCRT00010033315.1">
    <property type="protein sequence ID" value="ENSCCRP00010030387.1"/>
    <property type="gene ID" value="ENSCCRG00010005756.1"/>
</dbReference>
<keyword evidence="17" id="KW-1185">Reference proteome</keyword>
<reference evidence="16" key="1">
    <citation type="submission" date="2025-08" db="UniProtKB">
        <authorList>
            <consortium name="Ensembl"/>
        </authorList>
    </citation>
    <scope>IDENTIFICATION</scope>
</reference>
<dbReference type="Proteomes" id="UP000694427">
    <property type="component" value="Unplaced"/>
</dbReference>
<keyword evidence="4" id="KW-0479">Metal-binding</keyword>
<evidence type="ECO:0000256" key="1">
    <source>
        <dbReference type="ARBA" id="ARBA00004156"/>
    </source>
</evidence>
<dbReference type="InterPro" id="IPR057457">
    <property type="entry name" value="CAPS_C2"/>
</dbReference>
<dbReference type="GO" id="GO:0098978">
    <property type="term" value="C:glutamatergic synapse"/>
    <property type="evidence" value="ECO:0007669"/>
    <property type="project" value="TreeGrafter"/>
</dbReference>
<keyword evidence="6" id="KW-0653">Protein transport</keyword>
<dbReference type="InterPro" id="IPR014770">
    <property type="entry name" value="Munc13_1"/>
</dbReference>
<keyword evidence="5" id="KW-0106">Calcium</keyword>
<evidence type="ECO:0000256" key="3">
    <source>
        <dbReference type="ARBA" id="ARBA00022483"/>
    </source>
</evidence>
<dbReference type="PROSITE" id="PS50004">
    <property type="entry name" value="C2"/>
    <property type="match status" value="1"/>
</dbReference>
<feature type="domain" description="C2" evidence="14">
    <location>
        <begin position="346"/>
        <end position="464"/>
    </location>
</feature>
<dbReference type="GO" id="GO:0015031">
    <property type="term" value="P:protein transport"/>
    <property type="evidence" value="ECO:0007669"/>
    <property type="project" value="UniProtKB-KW"/>
</dbReference>
<dbReference type="PANTHER" id="PTHR12166">
    <property type="entry name" value="CALCIUM-DEPENDENT SECRETION ACTIVATOR"/>
    <property type="match status" value="1"/>
</dbReference>
<evidence type="ECO:0000256" key="6">
    <source>
        <dbReference type="ARBA" id="ARBA00022927"/>
    </source>
</evidence>
<evidence type="ECO:0000256" key="11">
    <source>
        <dbReference type="ARBA" id="ARBA00034103"/>
    </source>
</evidence>
<dbReference type="Pfam" id="PF25341">
    <property type="entry name" value="C2_CAPS"/>
    <property type="match status" value="1"/>
</dbReference>
<dbReference type="GO" id="GO:0045921">
    <property type="term" value="P:positive regulation of exocytosis"/>
    <property type="evidence" value="ECO:0007669"/>
    <property type="project" value="TreeGrafter"/>
</dbReference>
<feature type="compositionally biased region" description="Low complexity" evidence="12">
    <location>
        <begin position="27"/>
        <end position="38"/>
    </location>
</feature>
<dbReference type="InterPro" id="IPR010439">
    <property type="entry name" value="MUN_dom"/>
</dbReference>
<keyword evidence="9" id="KW-0472">Membrane</keyword>
<reference evidence="16" key="2">
    <citation type="submission" date="2025-09" db="UniProtKB">
        <authorList>
            <consortium name="Ensembl"/>
        </authorList>
    </citation>
    <scope>IDENTIFICATION</scope>
</reference>
<comment type="subcellular location">
    <subcellularLocation>
        <location evidence="1">Cytoplasmic vesicle membrane</location>
    </subcellularLocation>
    <subcellularLocation>
        <location evidence="11">Synapse</location>
    </subcellularLocation>
</comment>
<dbReference type="InterPro" id="IPR000008">
    <property type="entry name" value="C2_dom"/>
</dbReference>
<dbReference type="PANTHER" id="PTHR12166:SF6">
    <property type="entry name" value="CALCIUM-DEPENDENT SECRETION ACTIVATOR 1"/>
    <property type="match status" value="1"/>
</dbReference>
<keyword evidence="3" id="KW-0268">Exocytosis</keyword>
<dbReference type="SUPFAM" id="SSF50729">
    <property type="entry name" value="PH domain-like"/>
    <property type="match status" value="1"/>
</dbReference>
<evidence type="ECO:0000256" key="8">
    <source>
        <dbReference type="ARBA" id="ARBA00023121"/>
    </source>
</evidence>
<dbReference type="CDD" id="cd01234">
    <property type="entry name" value="PH_CADPS"/>
    <property type="match status" value="1"/>
</dbReference>
<dbReference type="PROSITE" id="PS50003">
    <property type="entry name" value="PH_DOMAIN"/>
    <property type="match status" value="1"/>
</dbReference>
<dbReference type="GO" id="GO:0008289">
    <property type="term" value="F:lipid binding"/>
    <property type="evidence" value="ECO:0007669"/>
    <property type="project" value="UniProtKB-KW"/>
</dbReference>
<dbReference type="SMART" id="SM01145">
    <property type="entry name" value="DUF1041"/>
    <property type="match status" value="1"/>
</dbReference>
<evidence type="ECO:0000313" key="16">
    <source>
        <dbReference type="Ensembl" id="ENSCCRP00010030387.1"/>
    </source>
</evidence>
<dbReference type="GO" id="GO:0030659">
    <property type="term" value="C:cytoplasmic vesicle membrane"/>
    <property type="evidence" value="ECO:0007669"/>
    <property type="project" value="UniProtKB-SubCell"/>
</dbReference>
<dbReference type="GO" id="GO:0098793">
    <property type="term" value="C:presynapse"/>
    <property type="evidence" value="ECO:0007669"/>
    <property type="project" value="GOC"/>
</dbReference>
<dbReference type="GO" id="GO:0016079">
    <property type="term" value="P:synaptic vesicle exocytosis"/>
    <property type="evidence" value="ECO:0007669"/>
    <property type="project" value="InterPro"/>
</dbReference>
<dbReference type="Pfam" id="PF00169">
    <property type="entry name" value="PH"/>
    <property type="match status" value="1"/>
</dbReference>
<protein>
    <submittedName>
        <fullName evidence="16">Ca2+-dependent activator protein for secretion b</fullName>
    </submittedName>
</protein>
<evidence type="ECO:0000259" key="15">
    <source>
        <dbReference type="PROSITE" id="PS51258"/>
    </source>
</evidence>
<dbReference type="InterPro" id="IPR001849">
    <property type="entry name" value="PH_domain"/>
</dbReference>
<evidence type="ECO:0000259" key="14">
    <source>
        <dbReference type="PROSITE" id="PS50004"/>
    </source>
</evidence>